<sequence length="242" mass="25794">MAGFKYRDLTIVPLSREKMVIAADSIGGVGPKAGDIVKTSGEIVGRYGARVVLMELLAVKARPQVISCTVSCEWEPTGKEIYQGVLAEVKTLPFAIEITGSSEKNFTTNTTGAGFTAVGLGDELLVNRICETSDLYIVGVPLLGEEVLKFPELQATPHLVYELSQNNDVLEIIPCGSGGVGAELMWLKNQGFEIESVIAPTFSLEKSAGPGTSLLVALKEGIELKAEIPVHYLGKATKVKKA</sequence>
<gene>
    <name evidence="1" type="ORF">cpu_05270</name>
</gene>
<protein>
    <recommendedName>
        <fullName evidence="3">Alpha-ribazole kinase</fullName>
    </recommendedName>
</protein>
<dbReference type="OrthoDB" id="9805740at2"/>
<evidence type="ECO:0008006" key="3">
    <source>
        <dbReference type="Google" id="ProtNLM"/>
    </source>
</evidence>
<keyword evidence="2" id="KW-1185">Reference proteome</keyword>
<dbReference type="EMBL" id="BDJK01000006">
    <property type="protein sequence ID" value="GAV22017.1"/>
    <property type="molecule type" value="Genomic_DNA"/>
</dbReference>
<evidence type="ECO:0000313" key="1">
    <source>
        <dbReference type="EMBL" id="GAV22017.1"/>
    </source>
</evidence>
<proteinExistence type="predicted"/>
<name>A0A1L8CT01_9THEO</name>
<reference evidence="2" key="1">
    <citation type="submission" date="2016-12" db="EMBL/GenBank/DDBJ databases">
        <title>Draft Genome Sequences od Carboxydothermus pertinax and islandicus, Hydrogenogenic Carboxydotrophic Bacteria.</title>
        <authorList>
            <person name="Fukuyama Y."/>
            <person name="Ohmae K."/>
            <person name="Yoneda Y."/>
            <person name="Yoshida T."/>
            <person name="Sako Y."/>
        </authorList>
    </citation>
    <scope>NUCLEOTIDE SEQUENCE [LARGE SCALE GENOMIC DNA]</scope>
    <source>
        <strain evidence="2">Ug1</strain>
    </source>
</reference>
<organism evidence="1 2">
    <name type="scientific">Carboxydothermus pertinax</name>
    <dbReference type="NCBI Taxonomy" id="870242"/>
    <lineage>
        <taxon>Bacteria</taxon>
        <taxon>Bacillati</taxon>
        <taxon>Bacillota</taxon>
        <taxon>Clostridia</taxon>
        <taxon>Thermoanaerobacterales</taxon>
        <taxon>Thermoanaerobacteraceae</taxon>
        <taxon>Carboxydothermus</taxon>
    </lineage>
</organism>
<dbReference type="AlphaFoldDB" id="A0A1L8CT01"/>
<accession>A0A1L8CT01</accession>
<comment type="caution">
    <text evidence="1">The sequence shown here is derived from an EMBL/GenBank/DDBJ whole genome shotgun (WGS) entry which is preliminary data.</text>
</comment>
<evidence type="ECO:0000313" key="2">
    <source>
        <dbReference type="Proteomes" id="UP000187485"/>
    </source>
</evidence>
<dbReference type="RefSeq" id="WP_075858441.1">
    <property type="nucleotide sequence ID" value="NZ_BDJK01000006.1"/>
</dbReference>
<dbReference type="Proteomes" id="UP000187485">
    <property type="component" value="Unassembled WGS sequence"/>
</dbReference>
<dbReference type="STRING" id="870242.cpu_05270"/>